<feature type="domain" description="C2H2-type" evidence="7">
    <location>
        <begin position="1019"/>
        <end position="1046"/>
    </location>
</feature>
<feature type="compositionally biased region" description="Basic and acidic residues" evidence="6">
    <location>
        <begin position="775"/>
        <end position="787"/>
    </location>
</feature>
<accession>A0ABM1A2V9</accession>
<dbReference type="PROSITE" id="PS00028">
    <property type="entry name" value="ZINC_FINGER_C2H2_1"/>
    <property type="match status" value="15"/>
</dbReference>
<feature type="domain" description="C2H2-type" evidence="7">
    <location>
        <begin position="503"/>
        <end position="530"/>
    </location>
</feature>
<feature type="domain" description="C2H2-type" evidence="7">
    <location>
        <begin position="419"/>
        <end position="446"/>
    </location>
</feature>
<feature type="compositionally biased region" description="Low complexity" evidence="6">
    <location>
        <begin position="269"/>
        <end position="289"/>
    </location>
</feature>
<dbReference type="Pfam" id="PF13912">
    <property type="entry name" value="zf-C2H2_6"/>
    <property type="match status" value="1"/>
</dbReference>
<feature type="domain" description="C2H2-type" evidence="7">
    <location>
        <begin position="615"/>
        <end position="642"/>
    </location>
</feature>
<keyword evidence="1" id="KW-0479">Metal-binding</keyword>
<proteinExistence type="predicted"/>
<dbReference type="Pfam" id="PF00096">
    <property type="entry name" value="zf-C2H2"/>
    <property type="match status" value="14"/>
</dbReference>
<keyword evidence="4" id="KW-0862">Zinc</keyword>
<evidence type="ECO:0000256" key="6">
    <source>
        <dbReference type="SAM" id="MobiDB-lite"/>
    </source>
</evidence>
<feature type="domain" description="C2H2-type" evidence="7">
    <location>
        <begin position="851"/>
        <end position="878"/>
    </location>
</feature>
<dbReference type="GeneID" id="101860024"/>
<feature type="domain" description="C2H2-type" evidence="7">
    <location>
        <begin position="991"/>
        <end position="1018"/>
    </location>
</feature>
<feature type="region of interest" description="Disordered" evidence="6">
    <location>
        <begin position="322"/>
        <end position="364"/>
    </location>
</feature>
<dbReference type="Gene3D" id="3.30.160.60">
    <property type="entry name" value="Classic Zinc Finger"/>
    <property type="match status" value="18"/>
</dbReference>
<feature type="domain" description="C2H2-type" evidence="7">
    <location>
        <begin position="447"/>
        <end position="474"/>
    </location>
</feature>
<organism evidence="8 9">
    <name type="scientific">Aplysia californica</name>
    <name type="common">California sea hare</name>
    <dbReference type="NCBI Taxonomy" id="6500"/>
    <lineage>
        <taxon>Eukaryota</taxon>
        <taxon>Metazoa</taxon>
        <taxon>Spiralia</taxon>
        <taxon>Lophotrochozoa</taxon>
        <taxon>Mollusca</taxon>
        <taxon>Gastropoda</taxon>
        <taxon>Heterobranchia</taxon>
        <taxon>Euthyneura</taxon>
        <taxon>Tectipleura</taxon>
        <taxon>Aplysiida</taxon>
        <taxon>Aplysioidea</taxon>
        <taxon>Aplysiidae</taxon>
        <taxon>Aplysia</taxon>
    </lineage>
</organism>
<sequence length="1074" mass="119413">MADISYTSKQMDANCEEDTTITMYRLNSGNDNGSGCVKTCDLFVPCSSGEGVNLGIDSIVVKSELTSSSGTRSRSSTSTGTLCTNSLREDVKKHDIIIVIGRESESVGVDEEHLSVKEEPSFECLCDVKAETNDKLNVESESSLTLRHSVVKDEPICTEEEDVKPVIKPECLTDICTVKTEPLFGHFPDFGDEVRPKVENFVKEEVSEWEGPDFGEVGKTEGQVGDVEDTCAEPVFVEDHMSQAGGLQLKISNVRSLCMEQSASPDTDVVASSSPTSTFSSDPVTSSGSVVRASWDHGESSVYHRSRWQLVRLSHYTASPIVPPTSCSSQDVSTSPHWPLTSGHPVQQTSDMQRRQGQSSSCRFQTGQRVYEENVGSVRKETSSGDIGAVERVCDLHQNIAGDKQMDNRNLYHGREKPHECKVCGEMFSEVGNLQTHEKNHTRDRPHQSEVCGAAFTKSRHLQDHKGTHTRERPYKCEVCGATFTRCRSLQDHKRTHTGEKPYECEVCGATFKQSGHLQSHKRIHTGEKPYKCEVCRATFTQGISLQRHKRTHTGEKPYKCEVCGATFTRGSSLQDHKRIHTGEKPYKCEVCGATFAHGSCLFRHKRTHSTKTHYQCEVCGVTFASSSSLHKHKRIHTREKPYKCEVCGATFTSGNSLHDHKRIHSGEKPYKCEVCGATFTLSSNLQSHKRIHKGEKPKCELSGDIGAVERVCDLHQNIAGDKQMDNRNLYEECDMSLNDCAFASEAKADDIGVESDVCKIVSQTGPGNRLNVSSKHESGGKSRMSCDSKQSMGQGPDFNLSCAKSFASCMNSTESSSTTPPKVYKEMGAGCQVVPRSLVRESRYSGEQPHKCNVCLEMFTELGDLQRHKRTYTIDRPCKCEVCGVTFTCSSSLHKHKRIHSGEKSYKCEVCGATFAYGSDLQRHKRIHSGKKRYQCEVCGVTFASSSNLQKHKRIHRGEKPYKCEVCGATFTQNGNLQSHKRIHTGEKPYKCEVCGATFTFSSNLRNHKRIHTREKLYKCDICGVGFTESGNLQTHKRIHTGEKPYKCEVCGATFTLSSNLQSHERIHTGEKA</sequence>
<evidence type="ECO:0000313" key="8">
    <source>
        <dbReference type="Proteomes" id="UP000694888"/>
    </source>
</evidence>
<feature type="region of interest" description="Disordered" evidence="6">
    <location>
        <begin position="770"/>
        <end position="789"/>
    </location>
</feature>
<keyword evidence="2" id="KW-0677">Repeat</keyword>
<keyword evidence="3 5" id="KW-0863">Zinc-finger</keyword>
<dbReference type="InterPro" id="IPR036236">
    <property type="entry name" value="Znf_C2H2_sf"/>
</dbReference>
<feature type="domain" description="C2H2-type" evidence="7">
    <location>
        <begin position="475"/>
        <end position="502"/>
    </location>
</feature>
<feature type="compositionally biased region" description="Polar residues" evidence="6">
    <location>
        <begin position="325"/>
        <end position="336"/>
    </location>
</feature>
<feature type="region of interest" description="Disordered" evidence="6">
    <location>
        <begin position="266"/>
        <end position="289"/>
    </location>
</feature>
<dbReference type="PROSITE" id="PS50157">
    <property type="entry name" value="ZINC_FINGER_C2H2_2"/>
    <property type="match status" value="18"/>
</dbReference>
<evidence type="ECO:0000256" key="3">
    <source>
        <dbReference type="ARBA" id="ARBA00022771"/>
    </source>
</evidence>
<dbReference type="SMART" id="SM00355">
    <property type="entry name" value="ZnF_C2H2"/>
    <property type="match status" value="18"/>
</dbReference>
<feature type="domain" description="C2H2-type" evidence="7">
    <location>
        <begin position="935"/>
        <end position="962"/>
    </location>
</feature>
<evidence type="ECO:0000256" key="5">
    <source>
        <dbReference type="PROSITE-ProRule" id="PRU00042"/>
    </source>
</evidence>
<keyword evidence="8" id="KW-1185">Reference proteome</keyword>
<dbReference type="InterPro" id="IPR013087">
    <property type="entry name" value="Znf_C2H2_type"/>
</dbReference>
<evidence type="ECO:0000256" key="1">
    <source>
        <dbReference type="ARBA" id="ARBA00022723"/>
    </source>
</evidence>
<evidence type="ECO:0000256" key="4">
    <source>
        <dbReference type="ARBA" id="ARBA00022833"/>
    </source>
</evidence>
<feature type="domain" description="C2H2-type" evidence="7">
    <location>
        <begin position="907"/>
        <end position="934"/>
    </location>
</feature>
<feature type="domain" description="C2H2-type" evidence="7">
    <location>
        <begin position="531"/>
        <end position="558"/>
    </location>
</feature>
<feature type="domain" description="C2H2-type" evidence="7">
    <location>
        <begin position="671"/>
        <end position="698"/>
    </location>
</feature>
<dbReference type="RefSeq" id="XP_012939727.1">
    <property type="nucleotide sequence ID" value="XM_013084273.2"/>
</dbReference>
<dbReference type="Proteomes" id="UP000694888">
    <property type="component" value="Unplaced"/>
</dbReference>
<reference evidence="9" key="1">
    <citation type="submission" date="2025-08" db="UniProtKB">
        <authorList>
            <consortium name="RefSeq"/>
        </authorList>
    </citation>
    <scope>IDENTIFICATION</scope>
</reference>
<feature type="domain" description="C2H2-type" evidence="7">
    <location>
        <begin position="643"/>
        <end position="670"/>
    </location>
</feature>
<dbReference type="PANTHER" id="PTHR19818:SF139">
    <property type="entry name" value="PAIR-RULE PROTEIN ODD-PAIRED"/>
    <property type="match status" value="1"/>
</dbReference>
<feature type="domain" description="C2H2-type" evidence="7">
    <location>
        <begin position="879"/>
        <end position="906"/>
    </location>
</feature>
<dbReference type="SUPFAM" id="SSF57667">
    <property type="entry name" value="beta-beta-alpha zinc fingers"/>
    <property type="match status" value="9"/>
</dbReference>
<name>A0ABM1A2V9_APLCA</name>
<feature type="domain" description="C2H2-type" evidence="7">
    <location>
        <begin position="963"/>
        <end position="990"/>
    </location>
</feature>
<dbReference type="PANTHER" id="PTHR19818">
    <property type="entry name" value="ZINC FINGER PROTEIN ZIC AND GLI"/>
    <property type="match status" value="1"/>
</dbReference>
<evidence type="ECO:0000259" key="7">
    <source>
        <dbReference type="PROSITE" id="PS50157"/>
    </source>
</evidence>
<dbReference type="InterPro" id="IPR050329">
    <property type="entry name" value="GLI_C2H2-zinc-finger"/>
</dbReference>
<evidence type="ECO:0000256" key="2">
    <source>
        <dbReference type="ARBA" id="ARBA00022737"/>
    </source>
</evidence>
<feature type="compositionally biased region" description="Polar residues" evidence="6">
    <location>
        <begin position="344"/>
        <end position="364"/>
    </location>
</feature>
<protein>
    <submittedName>
        <fullName evidence="9">Zinc finger protein 43 isoform X1</fullName>
    </submittedName>
</protein>
<evidence type="ECO:0000313" key="9">
    <source>
        <dbReference type="RefSeq" id="XP_012939727.1"/>
    </source>
</evidence>
<feature type="domain" description="C2H2-type" evidence="7">
    <location>
        <begin position="587"/>
        <end position="614"/>
    </location>
</feature>
<gene>
    <name evidence="9" type="primary">LOC101860024</name>
</gene>
<feature type="domain" description="C2H2-type" evidence="7">
    <location>
        <begin position="559"/>
        <end position="586"/>
    </location>
</feature>
<feature type="domain" description="C2H2-type" evidence="7">
    <location>
        <begin position="1047"/>
        <end position="1074"/>
    </location>
</feature>